<evidence type="ECO:0000313" key="6">
    <source>
        <dbReference type="Proteomes" id="UP000825935"/>
    </source>
</evidence>
<dbReference type="Gene3D" id="2.40.480.10">
    <property type="entry name" value="Allene oxide cyclase-like"/>
    <property type="match status" value="1"/>
</dbReference>
<dbReference type="GO" id="GO:0048046">
    <property type="term" value="C:apoplast"/>
    <property type="evidence" value="ECO:0007669"/>
    <property type="project" value="UniProtKB-SubCell"/>
</dbReference>
<dbReference type="Pfam" id="PF03018">
    <property type="entry name" value="Dirigent"/>
    <property type="match status" value="1"/>
</dbReference>
<accession>A0A8T2TZY4</accession>
<dbReference type="PANTHER" id="PTHR21495">
    <property type="entry name" value="NUCLEOPORIN-RELATED"/>
    <property type="match status" value="1"/>
</dbReference>
<comment type="subcellular location">
    <subcellularLocation>
        <location evidence="4">Secreted</location>
        <location evidence="4">Extracellular space</location>
        <location evidence="4">Apoplast</location>
    </subcellularLocation>
</comment>
<gene>
    <name evidence="5" type="ORF">KP509_09G046000</name>
</gene>
<name>A0A8T2TZY4_CERRI</name>
<dbReference type="EMBL" id="CM035414">
    <property type="protein sequence ID" value="KAH7429391.1"/>
    <property type="molecule type" value="Genomic_DNA"/>
</dbReference>
<dbReference type="GO" id="GO:0009699">
    <property type="term" value="P:phenylpropanoid biosynthetic process"/>
    <property type="evidence" value="ECO:0007669"/>
    <property type="project" value="UniProtKB-ARBA"/>
</dbReference>
<reference evidence="5" key="1">
    <citation type="submission" date="2021-08" db="EMBL/GenBank/DDBJ databases">
        <title>WGS assembly of Ceratopteris richardii.</title>
        <authorList>
            <person name="Marchant D.B."/>
            <person name="Chen G."/>
            <person name="Jenkins J."/>
            <person name="Shu S."/>
            <person name="Leebens-Mack J."/>
            <person name="Grimwood J."/>
            <person name="Schmutz J."/>
            <person name="Soltis P."/>
            <person name="Soltis D."/>
            <person name="Chen Z.-H."/>
        </authorList>
    </citation>
    <scope>NUCLEOTIDE SEQUENCE</scope>
    <source>
        <strain evidence="5">Whitten #5841</strain>
        <tissue evidence="5">Leaf</tissue>
    </source>
</reference>
<evidence type="ECO:0000256" key="4">
    <source>
        <dbReference type="RuleBase" id="RU363099"/>
    </source>
</evidence>
<evidence type="ECO:0000256" key="2">
    <source>
        <dbReference type="ARBA" id="ARBA00011738"/>
    </source>
</evidence>
<comment type="subunit">
    <text evidence="2 4">Homodimer.</text>
</comment>
<evidence type="ECO:0000256" key="3">
    <source>
        <dbReference type="ARBA" id="ARBA00022525"/>
    </source>
</evidence>
<proteinExistence type="inferred from homology"/>
<keyword evidence="3 4" id="KW-0964">Secreted</keyword>
<evidence type="ECO:0000313" key="5">
    <source>
        <dbReference type="EMBL" id="KAH7429391.1"/>
    </source>
</evidence>
<dbReference type="Proteomes" id="UP000825935">
    <property type="component" value="Chromosome 9"/>
</dbReference>
<dbReference type="InterPro" id="IPR004265">
    <property type="entry name" value="Dirigent"/>
</dbReference>
<evidence type="ECO:0000256" key="1">
    <source>
        <dbReference type="ARBA" id="ARBA00010746"/>
    </source>
</evidence>
<dbReference type="OrthoDB" id="1928589at2759"/>
<comment type="function">
    <text evidence="4">Dirigent proteins impart stereoselectivity on the phenoxy radical-coupling reaction, yielding optically active lignans from two molecules of coniferyl alcohol in the biosynthesis of lignans, flavonolignans, and alkaloids and thus plays a central role in plant secondary metabolism.</text>
</comment>
<organism evidence="5 6">
    <name type="scientific">Ceratopteris richardii</name>
    <name type="common">Triangle waterfern</name>
    <dbReference type="NCBI Taxonomy" id="49495"/>
    <lineage>
        <taxon>Eukaryota</taxon>
        <taxon>Viridiplantae</taxon>
        <taxon>Streptophyta</taxon>
        <taxon>Embryophyta</taxon>
        <taxon>Tracheophyta</taxon>
        <taxon>Polypodiopsida</taxon>
        <taxon>Polypodiidae</taxon>
        <taxon>Polypodiales</taxon>
        <taxon>Pteridineae</taxon>
        <taxon>Pteridaceae</taxon>
        <taxon>Parkerioideae</taxon>
        <taxon>Ceratopteris</taxon>
    </lineage>
</organism>
<dbReference type="InterPro" id="IPR044859">
    <property type="entry name" value="Allene_oxi_cyc_Dirigent"/>
</dbReference>
<dbReference type="AlphaFoldDB" id="A0A8T2TZY4"/>
<keyword evidence="4" id="KW-0052">Apoplast</keyword>
<keyword evidence="6" id="KW-1185">Reference proteome</keyword>
<comment type="similarity">
    <text evidence="1 4">Belongs to the plant dirigent protein family.</text>
</comment>
<sequence>MGVRMRAEKNVILIAVVVILLSSAAQLQARVLYRARRPRIPQRLWSILGRDTDVMSVAGLDYYVQLGLGGPDLQDLLPAINSTASSFGQTQLFTLNVTQEQDPSSTLLGTVRGYTVQSSYTGDSVGVEVEVLIYDDGTLSGTVSIQGVVQSSGTEVAVVGGTGDFRGVKGYGVVTFANATATNFIFHHQLYFL</sequence>
<protein>
    <recommendedName>
        <fullName evidence="4">Dirigent protein</fullName>
    </recommendedName>
</protein>
<comment type="caution">
    <text evidence="5">The sequence shown here is derived from an EMBL/GenBank/DDBJ whole genome shotgun (WGS) entry which is preliminary data.</text>
</comment>